<dbReference type="Proteomes" id="UP000824540">
    <property type="component" value="Unassembled WGS sequence"/>
</dbReference>
<gene>
    <name evidence="1" type="ORF">JZ751_027892</name>
</gene>
<reference evidence="1" key="1">
    <citation type="thesis" date="2021" institute="BYU ScholarsArchive" country="Provo, UT, USA">
        <title>Applications of and Algorithms for Genome Assembly and Genomic Analyses with an Emphasis on Marine Teleosts.</title>
        <authorList>
            <person name="Pickett B.D."/>
        </authorList>
    </citation>
    <scope>NUCLEOTIDE SEQUENCE</scope>
    <source>
        <strain evidence="1">HI-2016</strain>
    </source>
</reference>
<name>A0A8T2PB43_9TELE</name>
<organism evidence="1 2">
    <name type="scientific">Albula glossodonta</name>
    <name type="common">roundjaw bonefish</name>
    <dbReference type="NCBI Taxonomy" id="121402"/>
    <lineage>
        <taxon>Eukaryota</taxon>
        <taxon>Metazoa</taxon>
        <taxon>Chordata</taxon>
        <taxon>Craniata</taxon>
        <taxon>Vertebrata</taxon>
        <taxon>Euteleostomi</taxon>
        <taxon>Actinopterygii</taxon>
        <taxon>Neopterygii</taxon>
        <taxon>Teleostei</taxon>
        <taxon>Albuliformes</taxon>
        <taxon>Albulidae</taxon>
        <taxon>Albula</taxon>
    </lineage>
</organism>
<evidence type="ECO:0000313" key="1">
    <source>
        <dbReference type="EMBL" id="KAG9349449.1"/>
    </source>
</evidence>
<sequence>MAQWCSRWWEPEGHQGHQGLPAHPGPKELMGSQVILEKMALPVIAVMVSQDPEDLQDLLDLLDPLD</sequence>
<accession>A0A8T2PB43</accession>
<evidence type="ECO:0000313" key="2">
    <source>
        <dbReference type="Proteomes" id="UP000824540"/>
    </source>
</evidence>
<protein>
    <submittedName>
        <fullName evidence="1">Uncharacterized protein</fullName>
    </submittedName>
</protein>
<dbReference type="EMBL" id="JAFBMS010000009">
    <property type="protein sequence ID" value="KAG9349449.1"/>
    <property type="molecule type" value="Genomic_DNA"/>
</dbReference>
<comment type="caution">
    <text evidence="1">The sequence shown here is derived from an EMBL/GenBank/DDBJ whole genome shotgun (WGS) entry which is preliminary data.</text>
</comment>
<dbReference type="AlphaFoldDB" id="A0A8T2PB43"/>
<proteinExistence type="predicted"/>
<keyword evidence="2" id="KW-1185">Reference proteome</keyword>